<dbReference type="GO" id="GO:0000977">
    <property type="term" value="F:RNA polymerase II transcription regulatory region sequence-specific DNA binding"/>
    <property type="evidence" value="ECO:0007669"/>
    <property type="project" value="InterPro"/>
</dbReference>
<dbReference type="eggNOG" id="ENOG5031HSR">
    <property type="taxonomic scope" value="Bacteria"/>
</dbReference>
<evidence type="ECO:0000256" key="3">
    <source>
        <dbReference type="SAM" id="MobiDB-lite"/>
    </source>
</evidence>
<evidence type="ECO:0008006" key="6">
    <source>
        <dbReference type="Google" id="ProtNLM"/>
    </source>
</evidence>
<sequence length="133" mass="16020">MSYEPHTDYGYQGAHSDGYNMQDRRAPREDRHYREEVYSKRVPAGKRTYFFDVKPTRSGDDYFITITESKRIDDHHYEKHKIFLYKEDFGKFIAAIHEVVQHIREEYLPDYDFKDLPELPLAPRHSRDDEATD</sequence>
<dbReference type="AlphaFoldDB" id="D0MFN6"/>
<dbReference type="Proteomes" id="UP000002221">
    <property type="component" value="Chromosome"/>
</dbReference>
<feature type="compositionally biased region" description="Basic and acidic residues" evidence="3">
    <location>
        <begin position="22"/>
        <end position="33"/>
    </location>
</feature>
<organism evidence="4 5">
    <name type="scientific">Rhodothermus marinus (strain ATCC 43812 / DSM 4252 / R-10)</name>
    <name type="common">Rhodothermus obamensis</name>
    <dbReference type="NCBI Taxonomy" id="518766"/>
    <lineage>
        <taxon>Bacteria</taxon>
        <taxon>Pseudomonadati</taxon>
        <taxon>Rhodothermota</taxon>
        <taxon>Rhodothermia</taxon>
        <taxon>Rhodothermales</taxon>
        <taxon>Rhodothermaceae</taxon>
        <taxon>Rhodothermus</taxon>
    </lineage>
</organism>
<protein>
    <recommendedName>
        <fullName evidence="6">DUF3276 family protein</fullName>
    </recommendedName>
</protein>
<dbReference type="KEGG" id="rmr:Rmar_0665"/>
<proteinExistence type="inferred from homology"/>
<dbReference type="Pfam" id="PF11680">
    <property type="entry name" value="DUF3276"/>
    <property type="match status" value="1"/>
</dbReference>
<evidence type="ECO:0000256" key="1">
    <source>
        <dbReference type="ARBA" id="ARBA00009251"/>
    </source>
</evidence>
<feature type="region of interest" description="Disordered" evidence="3">
    <location>
        <begin position="1"/>
        <end position="33"/>
    </location>
</feature>
<evidence type="ECO:0000313" key="4">
    <source>
        <dbReference type="EMBL" id="ACY47563.1"/>
    </source>
</evidence>
<evidence type="ECO:0000256" key="2">
    <source>
        <dbReference type="ARBA" id="ARBA00023125"/>
    </source>
</evidence>
<dbReference type="RefSeq" id="WP_012843175.1">
    <property type="nucleotide sequence ID" value="NC_013501.1"/>
</dbReference>
<accession>D0MFN6</accession>
<dbReference type="GO" id="GO:0032422">
    <property type="term" value="F:purine-rich negative regulatory element binding"/>
    <property type="evidence" value="ECO:0007669"/>
    <property type="project" value="InterPro"/>
</dbReference>
<keyword evidence="5" id="KW-1185">Reference proteome</keyword>
<name>D0MFN6_RHOM4</name>
<dbReference type="EMBL" id="CP001807">
    <property type="protein sequence ID" value="ACY47563.1"/>
    <property type="molecule type" value="Genomic_DNA"/>
</dbReference>
<comment type="similarity">
    <text evidence="1">Belongs to the PUR DNA-binding protein family.</text>
</comment>
<dbReference type="InterPro" id="IPR006628">
    <property type="entry name" value="PUR-bd_fam"/>
</dbReference>
<dbReference type="OrthoDB" id="765973at2"/>
<evidence type="ECO:0000313" key="5">
    <source>
        <dbReference type="Proteomes" id="UP000002221"/>
    </source>
</evidence>
<dbReference type="HOGENOM" id="CLU_1905089_0_0_10"/>
<dbReference type="Gene3D" id="3.10.450.700">
    <property type="match status" value="1"/>
</dbReference>
<gene>
    <name evidence="4" type="ordered locus">Rmar_0665</name>
</gene>
<keyword evidence="2" id="KW-0238">DNA-binding</keyword>
<dbReference type="STRING" id="518766.Rmar_0665"/>
<reference evidence="4 5" key="1">
    <citation type="journal article" date="2009" name="Stand. Genomic Sci.">
        <title>Complete genome sequence of Rhodothermus marinus type strain (R-10).</title>
        <authorList>
            <person name="Nolan M."/>
            <person name="Tindall B.J."/>
            <person name="Pomrenke H."/>
            <person name="Lapidus A."/>
            <person name="Copeland A."/>
            <person name="Glavina Del Rio T."/>
            <person name="Lucas S."/>
            <person name="Chen F."/>
            <person name="Tice H."/>
            <person name="Cheng J.F."/>
            <person name="Saunders E."/>
            <person name="Han C."/>
            <person name="Bruce D."/>
            <person name="Goodwin L."/>
            <person name="Chain P."/>
            <person name="Pitluck S."/>
            <person name="Ovchinikova G."/>
            <person name="Pati A."/>
            <person name="Ivanova N."/>
            <person name="Mavromatis K."/>
            <person name="Chen A."/>
            <person name="Palaniappan K."/>
            <person name="Land M."/>
            <person name="Hauser L."/>
            <person name="Chang Y.J."/>
            <person name="Jeffries C.D."/>
            <person name="Brettin T."/>
            <person name="Goker M."/>
            <person name="Bristow J."/>
            <person name="Eisen J.A."/>
            <person name="Markowitz V."/>
            <person name="Hugenholtz P."/>
            <person name="Kyrpides N.C."/>
            <person name="Klenk H.P."/>
            <person name="Detter J.C."/>
        </authorList>
    </citation>
    <scope>NUCLEOTIDE SEQUENCE [LARGE SCALE GENOMIC DNA]</scope>
    <source>
        <strain evidence="5">ATCC 43812 / DSM 4252 / R-10</strain>
    </source>
</reference>